<name>A0ABT5VHS0_9BACI</name>
<dbReference type="GO" id="GO:0016787">
    <property type="term" value="F:hydrolase activity"/>
    <property type="evidence" value="ECO:0007669"/>
    <property type="project" value="UniProtKB-KW"/>
</dbReference>
<evidence type="ECO:0000313" key="2">
    <source>
        <dbReference type="EMBL" id="MDE5414297.1"/>
    </source>
</evidence>
<dbReference type="RefSeq" id="WP_275118906.1">
    <property type="nucleotide sequence ID" value="NZ_JAOTPO010000008.1"/>
</dbReference>
<dbReference type="Gene3D" id="3.40.50.1820">
    <property type="entry name" value="alpha/beta hydrolase"/>
    <property type="match status" value="1"/>
</dbReference>
<accession>A0ABT5VHS0</accession>
<dbReference type="Proteomes" id="UP001148125">
    <property type="component" value="Unassembled WGS sequence"/>
</dbReference>
<feature type="domain" description="AB hydrolase-1" evidence="1">
    <location>
        <begin position="8"/>
        <end position="64"/>
    </location>
</feature>
<dbReference type="SUPFAM" id="SSF53474">
    <property type="entry name" value="alpha/beta-Hydrolases"/>
    <property type="match status" value="1"/>
</dbReference>
<keyword evidence="2" id="KW-0378">Hydrolase</keyword>
<evidence type="ECO:0000259" key="1">
    <source>
        <dbReference type="Pfam" id="PF00561"/>
    </source>
</evidence>
<gene>
    <name evidence="2" type="ORF">N7Z68_13025</name>
</gene>
<keyword evidence="3" id="KW-1185">Reference proteome</keyword>
<organism evidence="2 3">
    <name type="scientific">Alkalihalobacterium chitinilyticum</name>
    <dbReference type="NCBI Taxonomy" id="2980103"/>
    <lineage>
        <taxon>Bacteria</taxon>
        <taxon>Bacillati</taxon>
        <taxon>Bacillota</taxon>
        <taxon>Bacilli</taxon>
        <taxon>Bacillales</taxon>
        <taxon>Bacillaceae</taxon>
        <taxon>Alkalihalobacterium</taxon>
    </lineage>
</organism>
<proteinExistence type="predicted"/>
<dbReference type="EMBL" id="JAOTPO010000008">
    <property type="protein sequence ID" value="MDE5414297.1"/>
    <property type="molecule type" value="Genomic_DNA"/>
</dbReference>
<protein>
    <submittedName>
        <fullName evidence="2">Alpha/beta hydrolase</fullName>
    </submittedName>
</protein>
<evidence type="ECO:0000313" key="3">
    <source>
        <dbReference type="Proteomes" id="UP001148125"/>
    </source>
</evidence>
<reference evidence="2" key="1">
    <citation type="submission" date="2024-05" db="EMBL/GenBank/DDBJ databases">
        <title>Alkalihalobacillus sp. strain MEB203 novel alkaliphilic bacterium from Lonar Lake, India.</title>
        <authorList>
            <person name="Joshi A."/>
            <person name="Thite S."/>
            <person name="Mengade P."/>
        </authorList>
    </citation>
    <scope>NUCLEOTIDE SEQUENCE</scope>
    <source>
        <strain evidence="2">MEB 203</strain>
    </source>
</reference>
<sequence>MGEIIIWTKTRYRLEKHRDDLLELLSYLNIQQVHYVGNSAGGIIGYVLLQKQDQLIKSLCTFGTTAELKYPKIVAGCIVGSLIKLSNAGHIANLDNPREFNEIIESFIKSIYINDKTDNHIS</sequence>
<dbReference type="InterPro" id="IPR029058">
    <property type="entry name" value="AB_hydrolase_fold"/>
</dbReference>
<dbReference type="Pfam" id="PF00561">
    <property type="entry name" value="Abhydrolase_1"/>
    <property type="match status" value="1"/>
</dbReference>
<dbReference type="InterPro" id="IPR000073">
    <property type="entry name" value="AB_hydrolase_1"/>
</dbReference>
<comment type="caution">
    <text evidence="2">The sequence shown here is derived from an EMBL/GenBank/DDBJ whole genome shotgun (WGS) entry which is preliminary data.</text>
</comment>